<dbReference type="Proteomes" id="UP000199028">
    <property type="component" value="Unassembled WGS sequence"/>
</dbReference>
<evidence type="ECO:0000313" key="2">
    <source>
        <dbReference type="Proteomes" id="UP000199028"/>
    </source>
</evidence>
<protein>
    <submittedName>
        <fullName evidence="1">Uncharacterized protein</fullName>
    </submittedName>
</protein>
<name>A0A1H9EM93_9PSEU</name>
<gene>
    <name evidence="1" type="ORF">SAMN05216195_10211</name>
</gene>
<sequence>MTTTREKYAGKQAHNYCTLPQRDVPILNPLPVCQHQGCDRIIVTQPTGQAHPSQRWVHADSRDTDGHSVWPRTSCDYCGTNDAGTVHNRQYAWYNATECDRCGGVSGYPIGD</sequence>
<dbReference type="RefSeq" id="WP_114773613.1">
    <property type="nucleotide sequence ID" value="NZ_FOFT01000002.1"/>
</dbReference>
<dbReference type="OrthoDB" id="5191254at2"/>
<dbReference type="AlphaFoldDB" id="A0A1H9EM93"/>
<keyword evidence="2" id="KW-1185">Reference proteome</keyword>
<evidence type="ECO:0000313" key="1">
    <source>
        <dbReference type="EMBL" id="SEQ26343.1"/>
    </source>
</evidence>
<organism evidence="1 2">
    <name type="scientific">Lentzea flaviverrucosa</name>
    <dbReference type="NCBI Taxonomy" id="200379"/>
    <lineage>
        <taxon>Bacteria</taxon>
        <taxon>Bacillati</taxon>
        <taxon>Actinomycetota</taxon>
        <taxon>Actinomycetes</taxon>
        <taxon>Pseudonocardiales</taxon>
        <taxon>Pseudonocardiaceae</taxon>
        <taxon>Lentzea</taxon>
    </lineage>
</organism>
<dbReference type="EMBL" id="FOFT01000002">
    <property type="protein sequence ID" value="SEQ26343.1"/>
    <property type="molecule type" value="Genomic_DNA"/>
</dbReference>
<reference evidence="2" key="1">
    <citation type="submission" date="2016-10" db="EMBL/GenBank/DDBJ databases">
        <authorList>
            <person name="Varghese N."/>
            <person name="Submissions S."/>
        </authorList>
    </citation>
    <scope>NUCLEOTIDE SEQUENCE [LARGE SCALE GENOMIC DNA]</scope>
    <source>
        <strain evidence="2">CGMCC 4.578</strain>
    </source>
</reference>
<accession>A0A1H9EM93</accession>
<proteinExistence type="predicted"/>